<keyword evidence="2 5" id="KW-0808">Transferase</keyword>
<evidence type="ECO:0000256" key="3">
    <source>
        <dbReference type="ARBA" id="ARBA00023315"/>
    </source>
</evidence>
<dbReference type="Proteomes" id="UP000189857">
    <property type="component" value="Unassembled WGS sequence"/>
</dbReference>
<keyword evidence="3" id="KW-0012">Acyltransferase</keyword>
<evidence type="ECO:0000259" key="4">
    <source>
        <dbReference type="SMART" id="SM01266"/>
    </source>
</evidence>
<dbReference type="InterPro" id="IPR001451">
    <property type="entry name" value="Hexapep"/>
</dbReference>
<comment type="similarity">
    <text evidence="1">Belongs to the transferase hexapeptide repeat family.</text>
</comment>
<keyword evidence="6" id="KW-1185">Reference proteome</keyword>
<dbReference type="PANTHER" id="PTHR23416:SF23">
    <property type="entry name" value="ACETYLTRANSFERASE C18B11.09C-RELATED"/>
    <property type="match status" value="1"/>
</dbReference>
<dbReference type="GO" id="GO:0008374">
    <property type="term" value="F:O-acyltransferase activity"/>
    <property type="evidence" value="ECO:0007669"/>
    <property type="project" value="TreeGrafter"/>
</dbReference>
<accession>A0A1T4QHB4</accession>
<dbReference type="SUPFAM" id="SSF51161">
    <property type="entry name" value="Trimeric LpxA-like enzymes"/>
    <property type="match status" value="1"/>
</dbReference>
<name>A0A1T4QHB4_9FIRM</name>
<organism evidence="5 6">
    <name type="scientific">Eubacterium ruminantium</name>
    <dbReference type="NCBI Taxonomy" id="42322"/>
    <lineage>
        <taxon>Bacteria</taxon>
        <taxon>Bacillati</taxon>
        <taxon>Bacillota</taxon>
        <taxon>Clostridia</taxon>
        <taxon>Eubacteriales</taxon>
        <taxon>Eubacteriaceae</taxon>
        <taxon>Eubacterium</taxon>
    </lineage>
</organism>
<dbReference type="PANTHER" id="PTHR23416">
    <property type="entry name" value="SIALIC ACID SYNTHASE-RELATED"/>
    <property type="match status" value="1"/>
</dbReference>
<feature type="domain" description="Maltose/galactoside acetyltransferase" evidence="4">
    <location>
        <begin position="5"/>
        <end position="59"/>
    </location>
</feature>
<protein>
    <submittedName>
        <fullName evidence="5">Maltose O-acetyltransferase</fullName>
    </submittedName>
</protein>
<proteinExistence type="inferred from homology"/>
<dbReference type="Gene3D" id="2.160.10.10">
    <property type="entry name" value="Hexapeptide repeat proteins"/>
    <property type="match status" value="1"/>
</dbReference>
<dbReference type="InterPro" id="IPR051159">
    <property type="entry name" value="Hexapeptide_acetyltransf"/>
</dbReference>
<dbReference type="SMART" id="SM01266">
    <property type="entry name" value="Mac"/>
    <property type="match status" value="1"/>
</dbReference>
<dbReference type="FunFam" id="2.160.10.10:FF:000025">
    <property type="entry name" value="Hexapeptide-repeat containing-acetyltransferase"/>
    <property type="match status" value="1"/>
</dbReference>
<dbReference type="Pfam" id="PF00132">
    <property type="entry name" value="Hexapep"/>
    <property type="match status" value="1"/>
</dbReference>
<dbReference type="InterPro" id="IPR011004">
    <property type="entry name" value="Trimer_LpxA-like_sf"/>
</dbReference>
<gene>
    <name evidence="5" type="ORF">SAMN02745110_02392</name>
</gene>
<evidence type="ECO:0000256" key="1">
    <source>
        <dbReference type="ARBA" id="ARBA00007274"/>
    </source>
</evidence>
<dbReference type="OrthoDB" id="9801697at2"/>
<reference evidence="5 6" key="1">
    <citation type="submission" date="2017-02" db="EMBL/GenBank/DDBJ databases">
        <authorList>
            <person name="Peterson S.W."/>
        </authorList>
    </citation>
    <scope>NUCLEOTIDE SEQUENCE [LARGE SCALE GENOMIC DNA]</scope>
    <source>
        <strain evidence="5 6">ATCC 17233</strain>
    </source>
</reference>
<evidence type="ECO:0000313" key="6">
    <source>
        <dbReference type="Proteomes" id="UP000189857"/>
    </source>
</evidence>
<evidence type="ECO:0000256" key="2">
    <source>
        <dbReference type="ARBA" id="ARBA00022679"/>
    </source>
</evidence>
<dbReference type="GO" id="GO:0016407">
    <property type="term" value="F:acetyltransferase activity"/>
    <property type="evidence" value="ECO:0007669"/>
    <property type="project" value="InterPro"/>
</dbReference>
<dbReference type="RefSeq" id="WP_078788178.1">
    <property type="nucleotide sequence ID" value="NZ_CAJOJK010000008.1"/>
</dbReference>
<dbReference type="CDD" id="cd03357">
    <property type="entry name" value="LbH_MAT_GAT"/>
    <property type="match status" value="1"/>
</dbReference>
<evidence type="ECO:0000313" key="5">
    <source>
        <dbReference type="EMBL" id="SKA03082.1"/>
    </source>
</evidence>
<sequence>MRTEREKMLAGKLYDPGDPELLQLRQKAHRLSAEYNATLETDEDTRKKILHELFPDIGEEAYLQGPIQVDYGCFTSIGKRTYANFNLTILDTCPVQIGDDVFMGPNVSILTPLHPLRWQERNTYQREDGVRTDREYGSPIVIGNNCWIAGNVTICGGVTIGEGCVIGAGSVVTRDIPANSLAAGNPCRVIRAITEEDRMC</sequence>
<dbReference type="Pfam" id="PF12464">
    <property type="entry name" value="Mac"/>
    <property type="match status" value="1"/>
</dbReference>
<dbReference type="AlphaFoldDB" id="A0A1T4QHB4"/>
<dbReference type="InterPro" id="IPR024688">
    <property type="entry name" value="Mac_dom"/>
</dbReference>
<dbReference type="EMBL" id="FUXA01000020">
    <property type="protein sequence ID" value="SKA03082.1"/>
    <property type="molecule type" value="Genomic_DNA"/>
</dbReference>